<organism evidence="1 2">
    <name type="scientific">Caerostris darwini</name>
    <dbReference type="NCBI Taxonomy" id="1538125"/>
    <lineage>
        <taxon>Eukaryota</taxon>
        <taxon>Metazoa</taxon>
        <taxon>Ecdysozoa</taxon>
        <taxon>Arthropoda</taxon>
        <taxon>Chelicerata</taxon>
        <taxon>Arachnida</taxon>
        <taxon>Araneae</taxon>
        <taxon>Araneomorphae</taxon>
        <taxon>Entelegynae</taxon>
        <taxon>Araneoidea</taxon>
        <taxon>Araneidae</taxon>
        <taxon>Caerostris</taxon>
    </lineage>
</organism>
<proteinExistence type="predicted"/>
<dbReference type="EMBL" id="BPLQ01013495">
    <property type="protein sequence ID" value="GIY72499.1"/>
    <property type="molecule type" value="Genomic_DNA"/>
</dbReference>
<dbReference type="AlphaFoldDB" id="A0AAV4VSC6"/>
<reference evidence="1 2" key="1">
    <citation type="submission" date="2021-06" db="EMBL/GenBank/DDBJ databases">
        <title>Caerostris darwini draft genome.</title>
        <authorList>
            <person name="Kono N."/>
            <person name="Arakawa K."/>
        </authorList>
    </citation>
    <scope>NUCLEOTIDE SEQUENCE [LARGE SCALE GENOMIC DNA]</scope>
</reference>
<comment type="caution">
    <text evidence="1">The sequence shown here is derived from an EMBL/GenBank/DDBJ whole genome shotgun (WGS) entry which is preliminary data.</text>
</comment>
<protein>
    <submittedName>
        <fullName evidence="1">Uncharacterized protein</fullName>
    </submittedName>
</protein>
<accession>A0AAV4VSC6</accession>
<keyword evidence="2" id="KW-1185">Reference proteome</keyword>
<name>A0AAV4VSC6_9ARAC</name>
<evidence type="ECO:0000313" key="2">
    <source>
        <dbReference type="Proteomes" id="UP001054837"/>
    </source>
</evidence>
<dbReference type="Proteomes" id="UP001054837">
    <property type="component" value="Unassembled WGS sequence"/>
</dbReference>
<sequence length="96" mass="10096">MTLSGFKLQLSSTEYMITSRIPHSVDAAAEIKKSEPIPASITVSRDAERAVLGLDENWVGVGGGRVCSALSPRCSVQFVGGQDERSLGMAISSVQG</sequence>
<gene>
    <name evidence="1" type="ORF">CDAR_208581</name>
</gene>
<evidence type="ECO:0000313" key="1">
    <source>
        <dbReference type="EMBL" id="GIY72499.1"/>
    </source>
</evidence>